<comment type="caution">
    <text evidence="7">Lacks conserved residue(s) required for the propagation of feature annotation.</text>
</comment>
<protein>
    <recommendedName>
        <fullName evidence="7 8">RNA polymerase sigma factor RpoH</fullName>
    </recommendedName>
    <alternativeName>
        <fullName evidence="7">RNA polymerase sigma-32 factor</fullName>
    </alternativeName>
</protein>
<dbReference type="PANTHER" id="PTHR30376:SF3">
    <property type="entry name" value="RNA POLYMERASE SIGMA FACTOR RPOH"/>
    <property type="match status" value="1"/>
</dbReference>
<feature type="region of interest" description="Sigma-70 factor domain-2" evidence="7">
    <location>
        <begin position="74"/>
        <end position="143"/>
    </location>
</feature>
<dbReference type="InterPro" id="IPR007630">
    <property type="entry name" value="RNA_pol_sigma70_r4"/>
</dbReference>
<evidence type="ECO:0000313" key="13">
    <source>
        <dbReference type="Proteomes" id="UP000189627"/>
    </source>
</evidence>
<dbReference type="InterPro" id="IPR014284">
    <property type="entry name" value="RNA_pol_sigma-70_dom"/>
</dbReference>
<evidence type="ECO:0000256" key="2">
    <source>
        <dbReference type="ARBA" id="ARBA00023015"/>
    </source>
</evidence>
<comment type="subunit">
    <text evidence="7">Interacts with the RNA polymerase core enzyme.</text>
</comment>
<dbReference type="Pfam" id="PF04545">
    <property type="entry name" value="Sigma70_r4"/>
    <property type="match status" value="1"/>
</dbReference>
<dbReference type="CDD" id="cd06171">
    <property type="entry name" value="Sigma70_r4"/>
    <property type="match status" value="1"/>
</dbReference>
<dbReference type="Pfam" id="PF00140">
    <property type="entry name" value="Sigma70_r1_2"/>
    <property type="match status" value="1"/>
</dbReference>
<dbReference type="GO" id="GO:0005737">
    <property type="term" value="C:cytoplasm"/>
    <property type="evidence" value="ECO:0007669"/>
    <property type="project" value="UniProtKB-SubCell"/>
</dbReference>
<evidence type="ECO:0000256" key="1">
    <source>
        <dbReference type="ARBA" id="ARBA00022490"/>
    </source>
</evidence>
<dbReference type="InterPro" id="IPR009042">
    <property type="entry name" value="RNA_pol_sigma70_r1_2"/>
</dbReference>
<dbReference type="InterPro" id="IPR000943">
    <property type="entry name" value="RNA_pol_sigma70"/>
</dbReference>
<comment type="similarity">
    <text evidence="7">Belongs to the sigma-70 factor family. RpoH subfamily.</text>
</comment>
<dbReference type="PANTHER" id="PTHR30376">
    <property type="entry name" value="SIGMA FACTOR RPOH HEAT SHOCK RELATED"/>
    <property type="match status" value="1"/>
</dbReference>
<name>A0A1U9UJG0_CUPNE</name>
<feature type="compositionally biased region" description="Polar residues" evidence="9">
    <location>
        <begin position="7"/>
        <end position="16"/>
    </location>
</feature>
<evidence type="ECO:0000259" key="10">
    <source>
        <dbReference type="PROSITE" id="PS00715"/>
    </source>
</evidence>
<proteinExistence type="inferred from homology"/>
<dbReference type="Gene3D" id="1.20.140.160">
    <property type="match status" value="1"/>
</dbReference>
<evidence type="ECO:0000259" key="11">
    <source>
        <dbReference type="PROSITE" id="PS00716"/>
    </source>
</evidence>
<dbReference type="RefSeq" id="WP_078195164.1">
    <property type="nucleotide sequence ID" value="NZ_CP017757.2"/>
</dbReference>
<keyword evidence="5 7" id="KW-0238">DNA-binding</keyword>
<dbReference type="AlphaFoldDB" id="A0A1U9UJG0"/>
<dbReference type="PROSITE" id="PS00715">
    <property type="entry name" value="SIGMA70_1"/>
    <property type="match status" value="1"/>
</dbReference>
<dbReference type="SUPFAM" id="SSF88946">
    <property type="entry name" value="Sigma2 domain of RNA polymerase sigma factors"/>
    <property type="match status" value="1"/>
</dbReference>
<dbReference type="HAMAP" id="MF_00961">
    <property type="entry name" value="Sigma70_RpoH"/>
    <property type="match status" value="1"/>
</dbReference>
<keyword evidence="3 7" id="KW-0346">Stress response</keyword>
<dbReference type="PROSITE" id="PS00716">
    <property type="entry name" value="SIGMA70_2"/>
    <property type="match status" value="1"/>
</dbReference>
<comment type="subcellular location">
    <subcellularLocation>
        <location evidence="7">Cytoplasm</location>
    </subcellularLocation>
</comment>
<dbReference type="Proteomes" id="UP000189627">
    <property type="component" value="Chromosome 1"/>
</dbReference>
<dbReference type="Gene3D" id="1.10.601.10">
    <property type="entry name" value="RNA Polymerase Primary Sigma Factor"/>
    <property type="match status" value="1"/>
</dbReference>
<gene>
    <name evidence="7" type="primary">rpoH</name>
    <name evidence="12" type="ORF">BJN34_02230</name>
</gene>
<dbReference type="InterPro" id="IPR050813">
    <property type="entry name" value="Sigma-70_Factor"/>
</dbReference>
<evidence type="ECO:0000256" key="7">
    <source>
        <dbReference type="HAMAP-Rule" id="MF_00961"/>
    </source>
</evidence>
<dbReference type="NCBIfam" id="TIGR02392">
    <property type="entry name" value="rpoH_proteo"/>
    <property type="match status" value="1"/>
</dbReference>
<feature type="short sequence motif" description="Interaction with polymerase core subunit RpoC" evidence="7">
    <location>
        <begin position="98"/>
        <end position="101"/>
    </location>
</feature>
<dbReference type="EMBL" id="CP017757">
    <property type="protein sequence ID" value="AQV92709.1"/>
    <property type="molecule type" value="Genomic_DNA"/>
</dbReference>
<organism evidence="12 13">
    <name type="scientific">Cupriavidus necator</name>
    <name type="common">Alcaligenes eutrophus</name>
    <name type="synonym">Ralstonia eutropha</name>
    <dbReference type="NCBI Taxonomy" id="106590"/>
    <lineage>
        <taxon>Bacteria</taxon>
        <taxon>Pseudomonadati</taxon>
        <taxon>Pseudomonadota</taxon>
        <taxon>Betaproteobacteria</taxon>
        <taxon>Burkholderiales</taxon>
        <taxon>Burkholderiaceae</taxon>
        <taxon>Cupriavidus</taxon>
    </lineage>
</organism>
<evidence type="ECO:0000256" key="4">
    <source>
        <dbReference type="ARBA" id="ARBA00023082"/>
    </source>
</evidence>
<reference evidence="13" key="1">
    <citation type="submission" date="2017-02" db="EMBL/GenBank/DDBJ databases">
        <title>Complete genome sequence of Cupriavidus necator strain NH9, a 3-chlorobenzoate degrader.</title>
        <authorList>
            <person name="Moriuchi R."/>
            <person name="Dohra H."/>
            <person name="Ogawa N."/>
        </authorList>
    </citation>
    <scope>NUCLEOTIDE SEQUENCE [LARGE SCALE GENOMIC DNA]</scope>
    <source>
        <strain evidence="13">NH9</strain>
    </source>
</reference>
<evidence type="ECO:0000313" key="12">
    <source>
        <dbReference type="EMBL" id="AQV92709.1"/>
    </source>
</evidence>
<dbReference type="GO" id="GO:0003677">
    <property type="term" value="F:DNA binding"/>
    <property type="evidence" value="ECO:0007669"/>
    <property type="project" value="UniProtKB-UniRule"/>
</dbReference>
<accession>A0A1U9UJG0</accession>
<dbReference type="InterPro" id="IPR013325">
    <property type="entry name" value="RNA_pol_sigma_r2"/>
</dbReference>
<comment type="function">
    <text evidence="7">Sigma factors are initiation factors that promote the attachment of RNA polymerase to specific initiation sites and are then released. This sigma factor is involved in regulation of expression of heat shock genes.</text>
</comment>
<dbReference type="InterPro" id="IPR012759">
    <property type="entry name" value="RNA_pol_sigma_RpoH_proteobac"/>
</dbReference>
<keyword evidence="2 7" id="KW-0805">Transcription regulation</keyword>
<feature type="DNA-binding region" description="H-T-H motif" evidence="7">
    <location>
        <begin position="276"/>
        <end position="295"/>
    </location>
</feature>
<dbReference type="KEGG" id="cuh:BJN34_02230"/>
<dbReference type="InterPro" id="IPR007627">
    <property type="entry name" value="RNA_pol_sigma70_r2"/>
</dbReference>
<dbReference type="InterPro" id="IPR013324">
    <property type="entry name" value="RNA_pol_sigma_r3/r4-like"/>
</dbReference>
<dbReference type="OrthoDB" id="9809557at2"/>
<dbReference type="SUPFAM" id="SSF88659">
    <property type="entry name" value="Sigma3 and sigma4 domains of RNA polymerase sigma factors"/>
    <property type="match status" value="1"/>
</dbReference>
<evidence type="ECO:0000256" key="5">
    <source>
        <dbReference type="ARBA" id="ARBA00023125"/>
    </source>
</evidence>
<evidence type="ECO:0000256" key="3">
    <source>
        <dbReference type="ARBA" id="ARBA00023016"/>
    </source>
</evidence>
<dbReference type="Pfam" id="PF04542">
    <property type="entry name" value="Sigma70_r2"/>
    <property type="match status" value="1"/>
</dbReference>
<dbReference type="NCBIfam" id="NF005143">
    <property type="entry name" value="PRK06596.1"/>
    <property type="match status" value="1"/>
</dbReference>
<dbReference type="PRINTS" id="PR00046">
    <property type="entry name" value="SIGMA70FCT"/>
</dbReference>
<dbReference type="FunFam" id="1.20.120.1810:FF:000001">
    <property type="entry name" value="RNA polymerase sigma factor RpoH"/>
    <property type="match status" value="1"/>
</dbReference>
<keyword evidence="4 7" id="KW-0731">Sigma factor</keyword>
<dbReference type="NCBIfam" id="TIGR02937">
    <property type="entry name" value="sigma70-ECF"/>
    <property type="match status" value="1"/>
</dbReference>
<evidence type="ECO:0000256" key="6">
    <source>
        <dbReference type="ARBA" id="ARBA00023163"/>
    </source>
</evidence>
<dbReference type="GO" id="GO:0016987">
    <property type="term" value="F:sigma factor activity"/>
    <property type="evidence" value="ECO:0007669"/>
    <property type="project" value="UniProtKB-UniRule"/>
</dbReference>
<dbReference type="GO" id="GO:0009408">
    <property type="term" value="P:response to heat"/>
    <property type="evidence" value="ECO:0007669"/>
    <property type="project" value="UniProtKB-UniRule"/>
</dbReference>
<keyword evidence="6 7" id="KW-0804">Transcription</keyword>
<feature type="region of interest" description="Disordered" evidence="9">
    <location>
        <begin position="1"/>
        <end position="22"/>
    </location>
</feature>
<sequence>MNAVLSADQTPTNNRLPTAPRNPGSFALTFPATVGNLDSYIQAVHRIPLLTAEEEQRLARDLRDHDSVDAARRLVMSHLRLVVSIARQYLGYGLPHADLIQEGNIGLMKAVKRFDPEQGVRLVSYAMHWIKAEIHEYVLKNWRMVKVATTKAQRKLFFNLRSHKQGPHTFTPEQVEAVARELNVKPEEVMEMETRLSGGDLALEGQVDDGEEEFAPIAYLADNHNEPTRVMEAKRHDRMQVEGLEEALSKLDERSRRIIEARWLNVEDDGSGGATLHELADEFGVSAERIRQIETAAMKKMKGALQAFA</sequence>
<dbReference type="GO" id="GO:0006352">
    <property type="term" value="P:DNA-templated transcription initiation"/>
    <property type="evidence" value="ECO:0007669"/>
    <property type="project" value="UniProtKB-UniRule"/>
</dbReference>
<feature type="domain" description="RNA polymerase sigma-70" evidence="11">
    <location>
        <begin position="275"/>
        <end position="301"/>
    </location>
</feature>
<feature type="domain" description="RNA polymerase sigma-70" evidence="10">
    <location>
        <begin position="98"/>
        <end position="111"/>
    </location>
</feature>
<keyword evidence="1 7" id="KW-0963">Cytoplasm</keyword>
<evidence type="ECO:0000256" key="9">
    <source>
        <dbReference type="SAM" id="MobiDB-lite"/>
    </source>
</evidence>
<evidence type="ECO:0000256" key="8">
    <source>
        <dbReference type="NCBIfam" id="TIGR02392"/>
    </source>
</evidence>